<dbReference type="Pfam" id="PF12625">
    <property type="entry name" value="Arabinose_bd"/>
    <property type="match status" value="1"/>
</dbReference>
<sequence>MGEITALFVRKVVAAGVAEADDQNAILRTVGLTMDETDVKTMVADTDYYALLEKIAAVLDDATSFPLRVGASMRCDEYGAFGLAWKTAPSLRGSMERAARYARLLTSVAGYEVRYHAKGAYFLLHRSGPRSLGMRLSNEATLASALSIMREVSPDPVVPLEVHCRHAAPTSVVDHEAFFGCPLIFGSDLDGLLMSEETLVRANRLGDPAIAQYLKPHLDTELSAVSSQTSFQQILLRRISDRLSEGPPRAADVAREMGVSERTLHRRLAADGASFQGLLEQAQRHLAEGLLMQSDHSIAEIAFLTGYSEQSAFTRAFKRWVDQTPAVFRDNHAAH</sequence>
<dbReference type="Proteomes" id="UP000184191">
    <property type="component" value="Unassembled WGS sequence"/>
</dbReference>
<accession>A0A1M7DHF0</accession>
<dbReference type="OrthoDB" id="9805730at2"/>
<dbReference type="STRING" id="1054996.SAMN05444414_14110"/>
<dbReference type="EMBL" id="FRBN01000041">
    <property type="protein sequence ID" value="SHL78783.1"/>
    <property type="molecule type" value="Genomic_DNA"/>
</dbReference>
<dbReference type="InterPro" id="IPR032687">
    <property type="entry name" value="AraC-type_N"/>
</dbReference>
<keyword evidence="3" id="KW-0804">Transcription</keyword>
<dbReference type="GO" id="GO:0000976">
    <property type="term" value="F:transcription cis-regulatory region binding"/>
    <property type="evidence" value="ECO:0007669"/>
    <property type="project" value="TreeGrafter"/>
</dbReference>
<proteinExistence type="predicted"/>
<evidence type="ECO:0000256" key="2">
    <source>
        <dbReference type="ARBA" id="ARBA00023125"/>
    </source>
</evidence>
<dbReference type="PANTHER" id="PTHR47894:SF1">
    <property type="entry name" value="HTH-TYPE TRANSCRIPTIONAL REGULATOR VQSM"/>
    <property type="match status" value="1"/>
</dbReference>
<keyword evidence="6" id="KW-1185">Reference proteome</keyword>
<dbReference type="SMART" id="SM00342">
    <property type="entry name" value="HTH_ARAC"/>
    <property type="match status" value="1"/>
</dbReference>
<evidence type="ECO:0000259" key="4">
    <source>
        <dbReference type="PROSITE" id="PS01124"/>
    </source>
</evidence>
<keyword evidence="2" id="KW-0238">DNA-binding</keyword>
<dbReference type="GO" id="GO:0003700">
    <property type="term" value="F:DNA-binding transcription factor activity"/>
    <property type="evidence" value="ECO:0007669"/>
    <property type="project" value="InterPro"/>
</dbReference>
<keyword evidence="1" id="KW-0805">Transcription regulation</keyword>
<reference evidence="6" key="1">
    <citation type="submission" date="2016-11" db="EMBL/GenBank/DDBJ databases">
        <authorList>
            <person name="Varghese N."/>
            <person name="Submissions S."/>
        </authorList>
    </citation>
    <scope>NUCLEOTIDE SEQUENCE [LARGE SCALE GENOMIC DNA]</scope>
    <source>
        <strain evidence="6">DSM 29327</strain>
    </source>
</reference>
<gene>
    <name evidence="5" type="ORF">SAMN05444414_14110</name>
</gene>
<evidence type="ECO:0000256" key="3">
    <source>
        <dbReference type="ARBA" id="ARBA00023163"/>
    </source>
</evidence>
<dbReference type="InterPro" id="IPR020449">
    <property type="entry name" value="Tscrpt_reg_AraC-type_HTH"/>
</dbReference>
<dbReference type="PROSITE" id="PS01124">
    <property type="entry name" value="HTH_ARAC_FAMILY_2"/>
    <property type="match status" value="1"/>
</dbReference>
<name>A0A1M7DHF0_9RHOB</name>
<evidence type="ECO:0000313" key="6">
    <source>
        <dbReference type="Proteomes" id="UP000184191"/>
    </source>
</evidence>
<protein>
    <submittedName>
        <fullName evidence="5">Transcriptional regulator, AraC family</fullName>
    </submittedName>
</protein>
<feature type="domain" description="HTH araC/xylS-type" evidence="4">
    <location>
        <begin position="233"/>
        <end position="331"/>
    </location>
</feature>
<dbReference type="PRINTS" id="PR00032">
    <property type="entry name" value="HTHARAC"/>
</dbReference>
<dbReference type="InterPro" id="IPR009057">
    <property type="entry name" value="Homeodomain-like_sf"/>
</dbReference>
<dbReference type="Gene3D" id="1.10.10.60">
    <property type="entry name" value="Homeodomain-like"/>
    <property type="match status" value="1"/>
</dbReference>
<dbReference type="PANTHER" id="PTHR47894">
    <property type="entry name" value="HTH-TYPE TRANSCRIPTIONAL REGULATOR GADX"/>
    <property type="match status" value="1"/>
</dbReference>
<dbReference type="RefSeq" id="WP_073200797.1">
    <property type="nucleotide sequence ID" value="NZ_FRBN01000041.1"/>
</dbReference>
<dbReference type="GO" id="GO:0005829">
    <property type="term" value="C:cytosol"/>
    <property type="evidence" value="ECO:0007669"/>
    <property type="project" value="TreeGrafter"/>
</dbReference>
<evidence type="ECO:0000313" key="5">
    <source>
        <dbReference type="EMBL" id="SHL78783.1"/>
    </source>
</evidence>
<dbReference type="Pfam" id="PF12833">
    <property type="entry name" value="HTH_18"/>
    <property type="match status" value="1"/>
</dbReference>
<dbReference type="AlphaFoldDB" id="A0A1M7DHF0"/>
<evidence type="ECO:0000256" key="1">
    <source>
        <dbReference type="ARBA" id="ARBA00023015"/>
    </source>
</evidence>
<dbReference type="InterPro" id="IPR018060">
    <property type="entry name" value="HTH_AraC"/>
</dbReference>
<dbReference type="SUPFAM" id="SSF46689">
    <property type="entry name" value="Homeodomain-like"/>
    <property type="match status" value="1"/>
</dbReference>
<organism evidence="5 6">
    <name type="scientific">Roseovarius marisflavi</name>
    <dbReference type="NCBI Taxonomy" id="1054996"/>
    <lineage>
        <taxon>Bacteria</taxon>
        <taxon>Pseudomonadati</taxon>
        <taxon>Pseudomonadota</taxon>
        <taxon>Alphaproteobacteria</taxon>
        <taxon>Rhodobacterales</taxon>
        <taxon>Roseobacteraceae</taxon>
        <taxon>Roseovarius</taxon>
    </lineage>
</organism>